<dbReference type="Proteomes" id="UP000248627">
    <property type="component" value="Unassembled WGS sequence"/>
</dbReference>
<comment type="caution">
    <text evidence="1">The sequence shown here is derived from an EMBL/GenBank/DDBJ whole genome shotgun (WGS) entry which is preliminary data.</text>
</comment>
<dbReference type="EMBL" id="POTX01000004">
    <property type="protein sequence ID" value="PZG00811.1"/>
    <property type="molecule type" value="Genomic_DNA"/>
</dbReference>
<sequence>MNDMLEPPAERDLPPRAAYAMRARLLRATGHRPARAGRRRIAVAGLALSLATAGVVAGVWDRPDRPTESGPGVRLVAMGVAEASPTSRDAAERCLSWFARESGTGSVRGGQRFRLTIDDLAVSIDADDRTLVLFMNDAGYATCDSRVLGVQAPGDTAVGGSVAQDRWPRGGWLPGPVQRLLLTTTEADGGDVAVSGRVSARVARLVLDHGDGRTTTARLSDGAFGLLTTDARLTAADNPELASYDAEGTEIDRRPLFQAEDQLAHCYTTPAGEVVYGKPAADCRPAEPWQR</sequence>
<evidence type="ECO:0000313" key="2">
    <source>
        <dbReference type="Proteomes" id="UP000248627"/>
    </source>
</evidence>
<keyword evidence="2" id="KW-1185">Reference proteome</keyword>
<name>A0A2W2CSG5_9ACTN</name>
<reference evidence="1 2" key="1">
    <citation type="submission" date="2018-01" db="EMBL/GenBank/DDBJ databases">
        <title>Draft genome sequence of Jishengella endophytica.</title>
        <authorList>
            <person name="Sahin N."/>
            <person name="Ay H."/>
            <person name="Saygin H."/>
        </authorList>
    </citation>
    <scope>NUCLEOTIDE SEQUENCE [LARGE SCALE GENOMIC DNA]</scope>
    <source>
        <strain evidence="1 2">DSM 45430</strain>
    </source>
</reference>
<gene>
    <name evidence="1" type="ORF">C1I93_01475</name>
</gene>
<dbReference type="OrthoDB" id="3350617at2"/>
<accession>A0A2W2CSG5</accession>
<proteinExistence type="predicted"/>
<dbReference type="AlphaFoldDB" id="A0A2W2CSG5"/>
<protein>
    <submittedName>
        <fullName evidence="1">Uncharacterized protein</fullName>
    </submittedName>
</protein>
<evidence type="ECO:0000313" key="1">
    <source>
        <dbReference type="EMBL" id="PZG00811.1"/>
    </source>
</evidence>
<dbReference type="RefSeq" id="WP_111241363.1">
    <property type="nucleotide sequence ID" value="NZ_AP023358.1"/>
</dbReference>
<organism evidence="1 2">
    <name type="scientific">Micromonospora endophytica</name>
    <dbReference type="NCBI Taxonomy" id="515350"/>
    <lineage>
        <taxon>Bacteria</taxon>
        <taxon>Bacillati</taxon>
        <taxon>Actinomycetota</taxon>
        <taxon>Actinomycetes</taxon>
        <taxon>Micromonosporales</taxon>
        <taxon>Micromonosporaceae</taxon>
        <taxon>Micromonospora</taxon>
    </lineage>
</organism>